<comment type="catalytic activity">
    <reaction evidence="1 11">
        <text>guanosine(46) in tRNA + S-adenosyl-L-methionine = N(7)-methylguanosine(46) in tRNA + S-adenosyl-L-homocysteine</text>
        <dbReference type="Rhea" id="RHEA:42708"/>
        <dbReference type="Rhea" id="RHEA-COMP:10188"/>
        <dbReference type="Rhea" id="RHEA-COMP:10189"/>
        <dbReference type="ChEBI" id="CHEBI:57856"/>
        <dbReference type="ChEBI" id="CHEBI:59789"/>
        <dbReference type="ChEBI" id="CHEBI:74269"/>
        <dbReference type="ChEBI" id="CHEBI:74480"/>
        <dbReference type="EC" id="2.1.1.33"/>
    </reaction>
</comment>
<feature type="binding site" evidence="11">
    <location>
        <position position="178"/>
    </location>
    <ligand>
        <name>S-adenosyl-L-methionine</name>
        <dbReference type="ChEBI" id="CHEBI:59789"/>
    </ligand>
</feature>
<feature type="compositionally biased region" description="Basic and acidic residues" evidence="12">
    <location>
        <begin position="1"/>
        <end position="23"/>
    </location>
</feature>
<protein>
    <recommendedName>
        <fullName evidence="11">tRNA (guanine-N(7)-)-methyltransferase</fullName>
        <ecNumber evidence="11">2.1.1.33</ecNumber>
    </recommendedName>
    <alternativeName>
        <fullName evidence="11">tRNA (guanine(46)-N(7))-methyltransferase</fullName>
    </alternativeName>
    <alternativeName>
        <fullName evidence="11">tRNA(m7G46)-methyltransferase</fullName>
    </alternativeName>
</protein>
<accession>A0A7E4W2Z9</accession>
<dbReference type="NCBIfam" id="TIGR00091">
    <property type="entry name" value="tRNA (guanosine(46)-N7)-methyltransferase TrmB"/>
    <property type="match status" value="1"/>
</dbReference>
<dbReference type="GO" id="GO:0000049">
    <property type="term" value="F:tRNA binding"/>
    <property type="evidence" value="ECO:0007669"/>
    <property type="project" value="UniProtKB-UniRule"/>
</dbReference>
<dbReference type="SUPFAM" id="SSF53335">
    <property type="entry name" value="S-adenosyl-L-methionine-dependent methyltransferases"/>
    <property type="match status" value="1"/>
</dbReference>
<comment type="similarity">
    <text evidence="11">Belongs to the class I-like SAM-binding methyltransferase superfamily. TrmB family.</text>
</comment>
<proteinExistence type="inferred from homology"/>
<evidence type="ECO:0000256" key="6">
    <source>
        <dbReference type="ARBA" id="ARBA00022691"/>
    </source>
</evidence>
<evidence type="ECO:0000313" key="14">
    <source>
        <dbReference type="WBParaSite" id="Pan_g6176.t1"/>
    </source>
</evidence>
<comment type="pathway">
    <text evidence="10 11">tRNA modification; N(7)-methylguanine-tRNA biosynthesis.</text>
</comment>
<dbReference type="WBParaSite" id="Pan_g6176.t1">
    <property type="protein sequence ID" value="Pan_g6176.t1"/>
    <property type="gene ID" value="Pan_g6176"/>
</dbReference>
<dbReference type="GO" id="GO:0005634">
    <property type="term" value="C:nucleus"/>
    <property type="evidence" value="ECO:0007669"/>
    <property type="project" value="UniProtKB-SubCell"/>
</dbReference>
<name>A0A7E4W2Z9_PANRE</name>
<evidence type="ECO:0000256" key="3">
    <source>
        <dbReference type="ARBA" id="ARBA00022555"/>
    </source>
</evidence>
<dbReference type="HAMAP" id="MF_03055">
    <property type="entry name" value="tRNA_methyltr_TrmB_euk"/>
    <property type="match status" value="1"/>
</dbReference>
<dbReference type="PROSITE" id="PS51625">
    <property type="entry name" value="SAM_MT_TRMB"/>
    <property type="match status" value="1"/>
</dbReference>
<reference evidence="14" key="2">
    <citation type="submission" date="2020-10" db="UniProtKB">
        <authorList>
            <consortium name="WormBaseParasite"/>
        </authorList>
    </citation>
    <scope>IDENTIFICATION</scope>
</reference>
<feature type="binding site" evidence="11">
    <location>
        <begin position="125"/>
        <end position="126"/>
    </location>
    <ligand>
        <name>S-adenosyl-L-methionine</name>
        <dbReference type="ChEBI" id="CHEBI:59789"/>
    </ligand>
</feature>
<evidence type="ECO:0000313" key="13">
    <source>
        <dbReference type="Proteomes" id="UP000492821"/>
    </source>
</evidence>
<keyword evidence="8 11" id="KW-0694">RNA-binding</keyword>
<reference evidence="13" key="1">
    <citation type="journal article" date="2013" name="Genetics">
        <title>The draft genome and transcriptome of Panagrellus redivivus are shaped by the harsh demands of a free-living lifestyle.</title>
        <authorList>
            <person name="Srinivasan J."/>
            <person name="Dillman A.R."/>
            <person name="Macchietto M.G."/>
            <person name="Heikkinen L."/>
            <person name="Lakso M."/>
            <person name="Fracchia K.M."/>
            <person name="Antoshechkin I."/>
            <person name="Mortazavi A."/>
            <person name="Wong G."/>
            <person name="Sternberg P.W."/>
        </authorList>
    </citation>
    <scope>NUCLEOTIDE SEQUENCE [LARGE SCALE GENOMIC DNA]</scope>
    <source>
        <strain evidence="13">MT8872</strain>
    </source>
</reference>
<sequence>MGEPQTEEKHLPEQGAEGDAKIEDENEDAGTESEGETPEQAAKAAEDGLPPMPRKRFYRQRAHVNPHSFHNLEYPATPEDLDLTQYYGDFGKGKFIEFADIGCGFGGMLLQLSKLFPDKLGLGMEIRLKVSNYVRDKIIALRARNPGEYNNVWCQRSNAMKYLRNFFRPHQLSKMFFLFPDPHFKRSKHKWRIITPELLEEYAYVLRVGGLIYTITDVEDLHLWMVKHLSEHRLFERLTDEELASDPVVPYLATSSEEGKKVERNGGKTYPAVFRRIEGESKPVDCPVPRKSLRKAAEAATASEGAPADVKTE</sequence>
<organism evidence="13 14">
    <name type="scientific">Panagrellus redivivus</name>
    <name type="common">Microworm</name>
    <dbReference type="NCBI Taxonomy" id="6233"/>
    <lineage>
        <taxon>Eukaryota</taxon>
        <taxon>Metazoa</taxon>
        <taxon>Ecdysozoa</taxon>
        <taxon>Nematoda</taxon>
        <taxon>Chromadorea</taxon>
        <taxon>Rhabditida</taxon>
        <taxon>Tylenchina</taxon>
        <taxon>Panagrolaimomorpha</taxon>
        <taxon>Panagrolaimoidea</taxon>
        <taxon>Panagrolaimidae</taxon>
        <taxon>Panagrellus</taxon>
    </lineage>
</organism>
<evidence type="ECO:0000256" key="9">
    <source>
        <dbReference type="ARBA" id="ARBA00023242"/>
    </source>
</evidence>
<dbReference type="GO" id="GO:0008176">
    <property type="term" value="F:tRNA (guanine(46)-N7)-methyltransferase activity"/>
    <property type="evidence" value="ECO:0007669"/>
    <property type="project" value="UniProtKB-UniRule"/>
</dbReference>
<feature type="binding site" evidence="11">
    <location>
        <begin position="256"/>
        <end position="258"/>
    </location>
    <ligand>
        <name>S-adenosyl-L-methionine</name>
        <dbReference type="ChEBI" id="CHEBI:59789"/>
    </ligand>
</feature>
<dbReference type="InterPro" id="IPR025763">
    <property type="entry name" value="Trm8_euk"/>
</dbReference>
<keyword evidence="3 11" id="KW-0820">tRNA-binding</keyword>
<dbReference type="UniPathway" id="UPA00989"/>
<evidence type="ECO:0000256" key="5">
    <source>
        <dbReference type="ARBA" id="ARBA00022679"/>
    </source>
</evidence>
<evidence type="ECO:0000256" key="2">
    <source>
        <dbReference type="ARBA" id="ARBA00004123"/>
    </source>
</evidence>
<evidence type="ECO:0000256" key="8">
    <source>
        <dbReference type="ARBA" id="ARBA00022884"/>
    </source>
</evidence>
<dbReference type="Proteomes" id="UP000492821">
    <property type="component" value="Unassembled WGS sequence"/>
</dbReference>
<keyword evidence="4 11" id="KW-0489">Methyltransferase</keyword>
<keyword evidence="13" id="KW-1185">Reference proteome</keyword>
<comment type="function">
    <text evidence="11">Catalyzes the formation of N(7)-methylguanine at position 46 (m7G46) in tRNA.</text>
</comment>
<evidence type="ECO:0000256" key="4">
    <source>
        <dbReference type="ARBA" id="ARBA00022603"/>
    </source>
</evidence>
<dbReference type="Pfam" id="PF02390">
    <property type="entry name" value="Methyltransf_4"/>
    <property type="match status" value="1"/>
</dbReference>
<dbReference type="FunFam" id="3.40.50.150:FF:000060">
    <property type="entry name" value="tRNA (guanine-N(7)-)-methyltransferase"/>
    <property type="match status" value="1"/>
</dbReference>
<evidence type="ECO:0000256" key="7">
    <source>
        <dbReference type="ARBA" id="ARBA00022694"/>
    </source>
</evidence>
<evidence type="ECO:0000256" key="10">
    <source>
        <dbReference type="ARBA" id="ARBA00060552"/>
    </source>
</evidence>
<feature type="compositionally biased region" description="Acidic residues" evidence="12">
    <location>
        <begin position="24"/>
        <end position="37"/>
    </location>
</feature>
<comment type="subcellular location">
    <subcellularLocation>
        <location evidence="2 11">Nucleus</location>
    </subcellularLocation>
</comment>
<feature type="region of interest" description="Disordered" evidence="12">
    <location>
        <begin position="1"/>
        <end position="53"/>
    </location>
</feature>
<keyword evidence="6 11" id="KW-0949">S-adenosyl-L-methionine</keyword>
<dbReference type="PANTHER" id="PTHR23417:SF16">
    <property type="entry name" value="TRNA (GUANINE-N(7)-)-METHYLTRANSFERASE"/>
    <property type="match status" value="1"/>
</dbReference>
<dbReference type="GO" id="GO:0106143">
    <property type="term" value="C:tRNA (m7G46) methyltransferase complex"/>
    <property type="evidence" value="ECO:0007669"/>
    <property type="project" value="UniProtKB-ARBA"/>
</dbReference>
<evidence type="ECO:0000256" key="1">
    <source>
        <dbReference type="ARBA" id="ARBA00000142"/>
    </source>
</evidence>
<keyword evidence="7 11" id="KW-0819">tRNA processing</keyword>
<dbReference type="PANTHER" id="PTHR23417">
    <property type="entry name" value="3-DEOXY-D-MANNO-OCTULOSONIC-ACID TRANSFERASE/TRNA GUANINE-N 7 - -METHYLTRANSFERASE"/>
    <property type="match status" value="1"/>
</dbReference>
<dbReference type="AlphaFoldDB" id="A0A7E4W2Z9"/>
<keyword evidence="5 11" id="KW-0808">Transferase</keyword>
<dbReference type="InterPro" id="IPR003358">
    <property type="entry name" value="tRNA_(Gua-N-7)_MeTrfase_Trmb"/>
</dbReference>
<dbReference type="InterPro" id="IPR029063">
    <property type="entry name" value="SAM-dependent_MTases_sf"/>
</dbReference>
<keyword evidence="9 11" id="KW-0539">Nucleus</keyword>
<dbReference type="EC" id="2.1.1.33" evidence="11"/>
<feature type="binding site" evidence="11">
    <location>
        <position position="102"/>
    </location>
    <ligand>
        <name>S-adenosyl-L-methionine</name>
        <dbReference type="ChEBI" id="CHEBI:59789"/>
    </ligand>
</feature>
<feature type="active site" evidence="11">
    <location>
        <position position="181"/>
    </location>
</feature>
<evidence type="ECO:0000256" key="12">
    <source>
        <dbReference type="SAM" id="MobiDB-lite"/>
    </source>
</evidence>
<feature type="binding site" evidence="11">
    <location>
        <begin position="158"/>
        <end position="159"/>
    </location>
    <ligand>
        <name>S-adenosyl-L-methionine</name>
        <dbReference type="ChEBI" id="CHEBI:59789"/>
    </ligand>
</feature>
<dbReference type="Gene3D" id="3.40.50.150">
    <property type="entry name" value="Vaccinia Virus protein VP39"/>
    <property type="match status" value="1"/>
</dbReference>
<evidence type="ECO:0000256" key="11">
    <source>
        <dbReference type="HAMAP-Rule" id="MF_03055"/>
    </source>
</evidence>